<gene>
    <name evidence="1" type="ORF">CBG49_01285</name>
</gene>
<name>A0A1Z4BKL6_9FLAO</name>
<dbReference type="EMBL" id="CP022022">
    <property type="protein sequence ID" value="ASF41830.1"/>
    <property type="molecule type" value="Genomic_DNA"/>
</dbReference>
<proteinExistence type="predicted"/>
<dbReference type="Proteomes" id="UP000197007">
    <property type="component" value="Chromosome"/>
</dbReference>
<evidence type="ECO:0000313" key="2">
    <source>
        <dbReference type="Proteomes" id="UP000197007"/>
    </source>
</evidence>
<dbReference type="AlphaFoldDB" id="A0A1Z4BKL6"/>
<dbReference type="RefSeq" id="WP_009412773.1">
    <property type="nucleotide sequence ID" value="NZ_CP022022.1"/>
</dbReference>
<organism evidence="1 2">
    <name type="scientific">Capnocytophaga endodontalis</name>
    <dbReference type="NCBI Taxonomy" id="2708117"/>
    <lineage>
        <taxon>Bacteria</taxon>
        <taxon>Pseudomonadati</taxon>
        <taxon>Bacteroidota</taxon>
        <taxon>Flavobacteriia</taxon>
        <taxon>Flavobacteriales</taxon>
        <taxon>Flavobacteriaceae</taxon>
        <taxon>Capnocytophaga</taxon>
    </lineage>
</organism>
<keyword evidence="2" id="KW-1185">Reference proteome</keyword>
<accession>A0A1Z4BKL6</accession>
<protein>
    <submittedName>
        <fullName evidence="1">Antitoxin</fullName>
    </submittedName>
</protein>
<sequence>MEAELINDVLTEDTLLFEQQKEAKRYSIQKGLEEDKAGLHIPQDEVEREMEAILWS</sequence>
<reference evidence="2" key="1">
    <citation type="submission" date="2017-06" db="EMBL/GenBank/DDBJ databases">
        <title>Complete genome sequence of Capnocytophaga sp. KCOM 1579 (=ChDC OS43) isolated from a human refractory periapical abscess lesion.</title>
        <authorList>
            <person name="Kook J.-K."/>
            <person name="Park S.-N."/>
            <person name="Lim Y.K."/>
            <person name="Roh H."/>
        </authorList>
    </citation>
    <scope>NUCLEOTIDE SEQUENCE [LARGE SCALE GENOMIC DNA]</scope>
    <source>
        <strain evidence="2">ChDC OS43</strain>
    </source>
</reference>
<dbReference type="KEGG" id="capn:CBG49_01285"/>
<evidence type="ECO:0000313" key="1">
    <source>
        <dbReference type="EMBL" id="ASF41830.1"/>
    </source>
</evidence>